<comment type="caution">
    <text evidence="3">The sequence shown here is derived from an EMBL/GenBank/DDBJ whole genome shotgun (WGS) entry which is preliminary data.</text>
</comment>
<dbReference type="EMBL" id="RWGY01000011">
    <property type="protein sequence ID" value="TVU31484.1"/>
    <property type="molecule type" value="Genomic_DNA"/>
</dbReference>
<feature type="region of interest" description="Disordered" evidence="2">
    <location>
        <begin position="239"/>
        <end position="415"/>
    </location>
</feature>
<dbReference type="PANTHER" id="PTHR35833:SF1">
    <property type="entry name" value="GALACTOSE-BINDING DOMAIN-CONTAINING PROTEIN"/>
    <property type="match status" value="1"/>
</dbReference>
<name>A0A5J9V7I0_9POAL</name>
<dbReference type="OrthoDB" id="1739806at2759"/>
<protein>
    <submittedName>
        <fullName evidence="3">Uncharacterized protein</fullName>
    </submittedName>
</protein>
<evidence type="ECO:0000313" key="3">
    <source>
        <dbReference type="EMBL" id="TVU31484.1"/>
    </source>
</evidence>
<feature type="compositionally biased region" description="Basic and acidic residues" evidence="2">
    <location>
        <begin position="239"/>
        <end position="257"/>
    </location>
</feature>
<feature type="compositionally biased region" description="Basic and acidic residues" evidence="2">
    <location>
        <begin position="276"/>
        <end position="287"/>
    </location>
</feature>
<dbReference type="Gramene" id="TVU31484">
    <property type="protein sequence ID" value="TVU31484"/>
    <property type="gene ID" value="EJB05_23171"/>
</dbReference>
<feature type="coiled-coil region" evidence="1">
    <location>
        <begin position="104"/>
        <end position="131"/>
    </location>
</feature>
<evidence type="ECO:0000256" key="1">
    <source>
        <dbReference type="SAM" id="Coils"/>
    </source>
</evidence>
<proteinExistence type="predicted"/>
<feature type="compositionally biased region" description="Basic and acidic residues" evidence="2">
    <location>
        <begin position="390"/>
        <end position="415"/>
    </location>
</feature>
<evidence type="ECO:0000256" key="2">
    <source>
        <dbReference type="SAM" id="MobiDB-lite"/>
    </source>
</evidence>
<dbReference type="PANTHER" id="PTHR35833">
    <property type="entry name" value="GALACTOSE-BINDING DOMAIN-LIKE, ARMADILLO-TYPE FOLD PROTEIN-RELATED"/>
    <property type="match status" value="1"/>
</dbReference>
<organism evidence="3 4">
    <name type="scientific">Eragrostis curvula</name>
    <name type="common">weeping love grass</name>
    <dbReference type="NCBI Taxonomy" id="38414"/>
    <lineage>
        <taxon>Eukaryota</taxon>
        <taxon>Viridiplantae</taxon>
        <taxon>Streptophyta</taxon>
        <taxon>Embryophyta</taxon>
        <taxon>Tracheophyta</taxon>
        <taxon>Spermatophyta</taxon>
        <taxon>Magnoliopsida</taxon>
        <taxon>Liliopsida</taxon>
        <taxon>Poales</taxon>
        <taxon>Poaceae</taxon>
        <taxon>PACMAD clade</taxon>
        <taxon>Chloridoideae</taxon>
        <taxon>Eragrostideae</taxon>
        <taxon>Eragrostidinae</taxon>
        <taxon>Eragrostis</taxon>
    </lineage>
</organism>
<dbReference type="Proteomes" id="UP000324897">
    <property type="component" value="Chromosome 1"/>
</dbReference>
<evidence type="ECO:0000313" key="4">
    <source>
        <dbReference type="Proteomes" id="UP000324897"/>
    </source>
</evidence>
<accession>A0A5J9V7I0</accession>
<feature type="non-terminal residue" evidence="3">
    <location>
        <position position="1"/>
    </location>
</feature>
<dbReference type="AlphaFoldDB" id="A0A5J9V7I0"/>
<sequence length="415" mass="47693">MSLLLLSRACLYSTPEDIALIPECVWRKLENMQTINCYMEKDLCRALSQLRSESDAKKDVKEVISGCTRQPISPDFKSIRESILQVMSSLSSVDAYFEFFSARSDKEYQELEEAEIELELIEKEKADHDFSGHPHGTVVRDMPSCELNQYQKHDKRLQEIRENICSLERSRLKEEITARRQKKLLIRHAREKYLEETRSRETELMQELDRERAHEMEREIERQRQLDIERAKSRELQFNLDMEKEKQTQRELQRELEQVELGRSSRREYSANPNSRSRERYRERDGGRSQQEGSIRSSSRGHEGGGSAQALAPAGGPGPTVMLAGSRTFSGGNLPTILQPRERTADEDSTWAEGSRDSGDASSIGEPEFDGTRQHGPRGSGSKSSSSRQLVERRERDGAAGTARREGKWERKQHS</sequence>
<gene>
    <name evidence="3" type="ORF">EJB05_23171</name>
</gene>
<keyword evidence="1" id="KW-0175">Coiled coil</keyword>
<keyword evidence="4" id="KW-1185">Reference proteome</keyword>
<reference evidence="3 4" key="1">
    <citation type="journal article" date="2019" name="Sci. Rep.">
        <title>A high-quality genome of Eragrostis curvula grass provides insights into Poaceae evolution and supports new strategies to enhance forage quality.</title>
        <authorList>
            <person name="Carballo J."/>
            <person name="Santos B.A.C.M."/>
            <person name="Zappacosta D."/>
            <person name="Garbus I."/>
            <person name="Selva J.P."/>
            <person name="Gallo C.A."/>
            <person name="Diaz A."/>
            <person name="Albertini E."/>
            <person name="Caccamo M."/>
            <person name="Echenique V."/>
        </authorList>
    </citation>
    <scope>NUCLEOTIDE SEQUENCE [LARGE SCALE GENOMIC DNA]</scope>
    <source>
        <strain evidence="4">cv. Victoria</strain>
        <tissue evidence="3">Leaf</tissue>
    </source>
</reference>